<comment type="caution">
    <text evidence="3">The sequence shown here is derived from an EMBL/GenBank/DDBJ whole genome shotgun (WGS) entry which is preliminary data.</text>
</comment>
<gene>
    <name evidence="3" type="ORF">HPP92_010930</name>
    <name evidence="2" type="ORF">HPP92_011217</name>
</gene>
<feature type="domain" description="PORR" evidence="1">
    <location>
        <begin position="72"/>
        <end position="395"/>
    </location>
</feature>
<name>A0A835V4J1_VANPL</name>
<reference evidence="4 5" key="1">
    <citation type="journal article" date="2020" name="Nat. Food">
        <title>A phased Vanilla planifolia genome enables genetic improvement of flavour and production.</title>
        <authorList>
            <person name="Hasing T."/>
            <person name="Tang H."/>
            <person name="Brym M."/>
            <person name="Khazi F."/>
            <person name="Huang T."/>
            <person name="Chambers A.H."/>
        </authorList>
    </citation>
    <scope>NUCLEOTIDE SEQUENCE [LARGE SCALE GENOMIC DNA]</scope>
    <source>
        <tissue evidence="3">Leaf</tissue>
    </source>
</reference>
<organism evidence="3 5">
    <name type="scientific">Vanilla planifolia</name>
    <name type="common">Vanilla</name>
    <dbReference type="NCBI Taxonomy" id="51239"/>
    <lineage>
        <taxon>Eukaryota</taxon>
        <taxon>Viridiplantae</taxon>
        <taxon>Streptophyta</taxon>
        <taxon>Embryophyta</taxon>
        <taxon>Tracheophyta</taxon>
        <taxon>Spermatophyta</taxon>
        <taxon>Magnoliopsida</taxon>
        <taxon>Liliopsida</taxon>
        <taxon>Asparagales</taxon>
        <taxon>Orchidaceae</taxon>
        <taxon>Vanilloideae</taxon>
        <taxon>Vanilleae</taxon>
        <taxon>Vanilla</taxon>
    </lineage>
</organism>
<evidence type="ECO:0000313" key="3">
    <source>
        <dbReference type="EMBL" id="KAG0482846.1"/>
    </source>
</evidence>
<evidence type="ECO:0000313" key="4">
    <source>
        <dbReference type="Proteomes" id="UP000636800"/>
    </source>
</evidence>
<evidence type="ECO:0000313" key="2">
    <source>
        <dbReference type="EMBL" id="KAG0480359.1"/>
    </source>
</evidence>
<evidence type="ECO:0000313" key="5">
    <source>
        <dbReference type="Proteomes" id="UP000639772"/>
    </source>
</evidence>
<dbReference type="Proteomes" id="UP000639772">
    <property type="component" value="Unassembled WGS sequence"/>
</dbReference>
<protein>
    <recommendedName>
        <fullName evidence="1">PORR domain-containing protein</fullName>
    </recommendedName>
</protein>
<dbReference type="EMBL" id="JADCNL010000005">
    <property type="protein sequence ID" value="KAG0480359.1"/>
    <property type="molecule type" value="Genomic_DNA"/>
</dbReference>
<dbReference type="InterPro" id="IPR021099">
    <property type="entry name" value="PORR_domain"/>
</dbReference>
<dbReference type="PANTHER" id="PTHR31476:SF14">
    <property type="entry name" value="OS09G0473400 PROTEIN"/>
    <property type="match status" value="1"/>
</dbReference>
<evidence type="ECO:0000259" key="1">
    <source>
        <dbReference type="Pfam" id="PF11955"/>
    </source>
</evidence>
<proteinExistence type="predicted"/>
<dbReference type="Proteomes" id="UP000636800">
    <property type="component" value="Chromosome 5"/>
</dbReference>
<dbReference type="PANTHER" id="PTHR31476">
    <property type="entry name" value="PROTEIN WHAT'S THIS FACTOR 1 HOMOLOG, CHLOROPLASTIC"/>
    <property type="match status" value="1"/>
</dbReference>
<dbReference type="Pfam" id="PF11955">
    <property type="entry name" value="PORR"/>
    <property type="match status" value="1"/>
</dbReference>
<keyword evidence="4" id="KW-1185">Reference proteome</keyword>
<dbReference type="InterPro" id="IPR045040">
    <property type="entry name" value="PORR_fam"/>
</dbReference>
<dbReference type="OrthoDB" id="838682at2759"/>
<accession>A0A835V4J1</accession>
<dbReference type="AlphaFoldDB" id="A0A835V4J1"/>
<sequence length="410" mass="47430">MASSLQLSKRMHFSLLSFLLSNTNANYNRTFSTVIPSPVIPLFNCRRRKKLRRKLSSPRVKPIATCTPRPFPALDALVHRDSLFRFISRTRCFLSRQPHHLLSLPAAGKLHRELGFSRGRKPSRFASRHPLLLRIIHHPPPYGPLHLSFTPLMESLLSEEQSVFNSTATQRITAVRKLLMISSRHRIPLAKLHHCRHVLGLPYDFRDRVHNYPDFFRVTVDPDGRHVLELVDWDPALAISSLERDFIENEHRVCRTFKFSIPHVKALGLDDDDERKMTSLTTLPLISPYTDGSDLKPWTVEAEKYRVGVVHEFLSLTVEKRAYIHHIVEFKEELGLTRHTYDMLLKQPRAFYLAGTEMNWAVFLRDAYTEDGALLEKDPLVLFEEKLRRYALMKEGEEEVVGNDARADTG</sequence>
<dbReference type="EMBL" id="JADCNM010000005">
    <property type="protein sequence ID" value="KAG0482846.1"/>
    <property type="molecule type" value="Genomic_DNA"/>
</dbReference>
<dbReference type="GO" id="GO:0003723">
    <property type="term" value="F:RNA binding"/>
    <property type="evidence" value="ECO:0007669"/>
    <property type="project" value="InterPro"/>
</dbReference>